<evidence type="ECO:0000259" key="1">
    <source>
        <dbReference type="Pfam" id="PF13460"/>
    </source>
</evidence>
<evidence type="ECO:0000313" key="2">
    <source>
        <dbReference type="EMBL" id="SHO48238.1"/>
    </source>
</evidence>
<dbReference type="SUPFAM" id="SSF51735">
    <property type="entry name" value="NAD(P)-binding Rossmann-fold domains"/>
    <property type="match status" value="1"/>
</dbReference>
<dbReference type="EMBL" id="FRFE01000009">
    <property type="protein sequence ID" value="SHO48238.1"/>
    <property type="molecule type" value="Genomic_DNA"/>
</dbReference>
<proteinExistence type="predicted"/>
<dbReference type="CDD" id="cd05244">
    <property type="entry name" value="BVR-B_like_SDR_a"/>
    <property type="match status" value="1"/>
</dbReference>
<dbReference type="PANTHER" id="PTHR43355:SF2">
    <property type="entry name" value="FLAVIN REDUCTASE (NADPH)"/>
    <property type="match status" value="1"/>
</dbReference>
<dbReference type="InterPro" id="IPR051606">
    <property type="entry name" value="Polyketide_Oxido-like"/>
</dbReference>
<organism evidence="2 3">
    <name type="scientific">Desulfopila aestuarii DSM 18488</name>
    <dbReference type="NCBI Taxonomy" id="1121416"/>
    <lineage>
        <taxon>Bacteria</taxon>
        <taxon>Pseudomonadati</taxon>
        <taxon>Thermodesulfobacteriota</taxon>
        <taxon>Desulfobulbia</taxon>
        <taxon>Desulfobulbales</taxon>
        <taxon>Desulfocapsaceae</taxon>
        <taxon>Desulfopila</taxon>
    </lineage>
</organism>
<dbReference type="InterPro" id="IPR036291">
    <property type="entry name" value="NAD(P)-bd_dom_sf"/>
</dbReference>
<keyword evidence="3" id="KW-1185">Reference proteome</keyword>
<protein>
    <submittedName>
        <fullName evidence="2">Putative NADH-flavin reductase</fullName>
    </submittedName>
</protein>
<dbReference type="Pfam" id="PF13460">
    <property type="entry name" value="NAD_binding_10"/>
    <property type="match status" value="1"/>
</dbReference>
<dbReference type="RefSeq" id="WP_073613508.1">
    <property type="nucleotide sequence ID" value="NZ_FRFE01000009.1"/>
</dbReference>
<sequence>MNILIIGASRGIGAELLKQALDEAHTVTVLARHPDKVQIAAPNLTVIQGDILKAHTVNSAVQGKEAVCVTIGVPITFSPVTVFSQGILNVIAAMEEHQVRRLICVTGIGAGDSKGHGGFLYDRIFKPLFLKTIYTDKDIQEKYIEESGLDWVIARPAGLTNGPRTGNYKVITDMTGVTSARISRADVADFIMTELREMKYTGTAPLLTY</sequence>
<reference evidence="2 3" key="1">
    <citation type="submission" date="2016-12" db="EMBL/GenBank/DDBJ databases">
        <authorList>
            <person name="Song W.-J."/>
            <person name="Kurnit D.M."/>
        </authorList>
    </citation>
    <scope>NUCLEOTIDE SEQUENCE [LARGE SCALE GENOMIC DNA]</scope>
    <source>
        <strain evidence="2 3">DSM 18488</strain>
    </source>
</reference>
<dbReference type="GO" id="GO:0004074">
    <property type="term" value="F:biliverdin reductase [NAD(P)H] activity"/>
    <property type="evidence" value="ECO:0007669"/>
    <property type="project" value="TreeGrafter"/>
</dbReference>
<feature type="domain" description="NAD(P)-binding" evidence="1">
    <location>
        <begin position="7"/>
        <end position="196"/>
    </location>
</feature>
<dbReference type="Gene3D" id="3.40.50.720">
    <property type="entry name" value="NAD(P)-binding Rossmann-like Domain"/>
    <property type="match status" value="1"/>
</dbReference>
<dbReference type="AlphaFoldDB" id="A0A1M7Y6U2"/>
<dbReference type="Proteomes" id="UP000184603">
    <property type="component" value="Unassembled WGS sequence"/>
</dbReference>
<name>A0A1M7Y6U2_9BACT</name>
<accession>A0A1M7Y6U2</accession>
<dbReference type="STRING" id="1121416.SAMN02745220_02213"/>
<dbReference type="OrthoDB" id="7352421at2"/>
<gene>
    <name evidence="2" type="ORF">SAMN02745220_02213</name>
</gene>
<evidence type="ECO:0000313" key="3">
    <source>
        <dbReference type="Proteomes" id="UP000184603"/>
    </source>
</evidence>
<dbReference type="PANTHER" id="PTHR43355">
    <property type="entry name" value="FLAVIN REDUCTASE (NADPH)"/>
    <property type="match status" value="1"/>
</dbReference>
<dbReference type="GO" id="GO:0042602">
    <property type="term" value="F:riboflavin reductase (NADPH) activity"/>
    <property type="evidence" value="ECO:0007669"/>
    <property type="project" value="TreeGrafter"/>
</dbReference>
<dbReference type="InterPro" id="IPR016040">
    <property type="entry name" value="NAD(P)-bd_dom"/>
</dbReference>